<keyword evidence="4" id="KW-0520">NAD</keyword>
<sequence length="224" mass="23834">MIQFPVNLNIRNRPAVIIGGGAIATRKCLLLLDAGARITVIAPSIAPRLEELAADARITCHRRPYAAGDLEGAFLVFAATDDPAVNLAVAGEASDLDILADIVDAPERGSFTTPAVMHRGDLAIAVSTGGKSPALARRLRNDLARQFGPEYAETLAILGAVREKLLTARGNTPYNKSILRALADANLPELIRQGEYDAIDRLLVTHAGPGFTLADLETRPEDLP</sequence>
<dbReference type="EMBL" id="CP071382">
    <property type="protein sequence ID" value="QSV46460.1"/>
    <property type="molecule type" value="Genomic_DNA"/>
</dbReference>
<dbReference type="InterPro" id="IPR036291">
    <property type="entry name" value="NAD(P)-bd_dom_sf"/>
</dbReference>
<keyword evidence="5" id="KW-0627">Porphyrin biosynthesis</keyword>
<proteinExistence type="predicted"/>
<evidence type="ECO:0000256" key="1">
    <source>
        <dbReference type="ARBA" id="ARBA00005010"/>
    </source>
</evidence>
<dbReference type="SUPFAM" id="SSF75615">
    <property type="entry name" value="Siroheme synthase middle domains-like"/>
    <property type="match status" value="1"/>
</dbReference>
<evidence type="ECO:0000256" key="3">
    <source>
        <dbReference type="ARBA" id="ARBA00023002"/>
    </source>
</evidence>
<evidence type="ECO:0000256" key="5">
    <source>
        <dbReference type="ARBA" id="ARBA00023244"/>
    </source>
</evidence>
<evidence type="ECO:0000256" key="2">
    <source>
        <dbReference type="ARBA" id="ARBA00012400"/>
    </source>
</evidence>
<dbReference type="SUPFAM" id="SSF51735">
    <property type="entry name" value="NAD(P)-binding Rossmann-fold domains"/>
    <property type="match status" value="1"/>
</dbReference>
<dbReference type="Proteomes" id="UP000663651">
    <property type="component" value="Chromosome"/>
</dbReference>
<dbReference type="Gene3D" id="1.10.8.610">
    <property type="entry name" value="SirC, precorrin-2 dehydrogenase, C-terminal helical domain-like"/>
    <property type="match status" value="1"/>
</dbReference>
<reference evidence="8 9" key="1">
    <citation type="submission" date="2021-03" db="EMBL/GenBank/DDBJ databases">
        <title>Geobacter metallireducens gen. nov. sp. nov., a microorganism capable of coupling the complete oxidation of organic compounds to the reduction of iron and other metals.</title>
        <authorList>
            <person name="Li Y."/>
        </authorList>
    </citation>
    <scope>NUCLEOTIDE SEQUENCE [LARGE SCALE GENOMIC DNA]</scope>
    <source>
        <strain evidence="8 9">Jerry-YX</strain>
    </source>
</reference>
<protein>
    <recommendedName>
        <fullName evidence="2">precorrin-2 dehydrogenase</fullName>
        <ecNumber evidence="2">1.3.1.76</ecNumber>
    </recommendedName>
</protein>
<dbReference type="InterPro" id="IPR028281">
    <property type="entry name" value="Sirohaem_synthase_central"/>
</dbReference>
<dbReference type="PANTHER" id="PTHR35330">
    <property type="entry name" value="SIROHEME BIOSYNTHESIS PROTEIN MET8"/>
    <property type="match status" value="1"/>
</dbReference>
<evidence type="ECO:0000256" key="4">
    <source>
        <dbReference type="ARBA" id="ARBA00023027"/>
    </source>
</evidence>
<dbReference type="Pfam" id="PF14824">
    <property type="entry name" value="Sirohm_synth_M"/>
    <property type="match status" value="1"/>
</dbReference>
<dbReference type="RefSeq" id="WP_207164241.1">
    <property type="nucleotide sequence ID" value="NZ_CP071382.1"/>
</dbReference>
<dbReference type="Pfam" id="PF13241">
    <property type="entry name" value="NAD_binding_7"/>
    <property type="match status" value="1"/>
</dbReference>
<name>A0ABX7Q5S9_9BACT</name>
<keyword evidence="9" id="KW-1185">Reference proteome</keyword>
<dbReference type="NCBIfam" id="TIGR01470">
    <property type="entry name" value="cysG_Nterm"/>
    <property type="match status" value="1"/>
</dbReference>
<evidence type="ECO:0000313" key="9">
    <source>
        <dbReference type="Proteomes" id="UP000663651"/>
    </source>
</evidence>
<dbReference type="InterPro" id="IPR028161">
    <property type="entry name" value="Met8-like"/>
</dbReference>
<evidence type="ECO:0000313" key="8">
    <source>
        <dbReference type="EMBL" id="QSV46460.1"/>
    </source>
</evidence>
<gene>
    <name evidence="8" type="ORF">JZM60_04050</name>
</gene>
<accession>A0ABX7Q5S9</accession>
<evidence type="ECO:0000259" key="7">
    <source>
        <dbReference type="Pfam" id="PF14824"/>
    </source>
</evidence>
<dbReference type="PANTHER" id="PTHR35330:SF1">
    <property type="entry name" value="SIROHEME BIOSYNTHESIS PROTEIN MET8"/>
    <property type="match status" value="1"/>
</dbReference>
<keyword evidence="3" id="KW-0560">Oxidoreductase</keyword>
<evidence type="ECO:0000256" key="6">
    <source>
        <dbReference type="ARBA" id="ARBA00047561"/>
    </source>
</evidence>
<comment type="catalytic activity">
    <reaction evidence="6">
        <text>precorrin-2 + NAD(+) = sirohydrochlorin + NADH + 2 H(+)</text>
        <dbReference type="Rhea" id="RHEA:15613"/>
        <dbReference type="ChEBI" id="CHEBI:15378"/>
        <dbReference type="ChEBI" id="CHEBI:57540"/>
        <dbReference type="ChEBI" id="CHEBI:57945"/>
        <dbReference type="ChEBI" id="CHEBI:58351"/>
        <dbReference type="ChEBI" id="CHEBI:58827"/>
        <dbReference type="EC" id="1.3.1.76"/>
    </reaction>
</comment>
<organism evidence="8 9">
    <name type="scientific">Geobacter benzoatilyticus</name>
    <dbReference type="NCBI Taxonomy" id="2815309"/>
    <lineage>
        <taxon>Bacteria</taxon>
        <taxon>Pseudomonadati</taxon>
        <taxon>Thermodesulfobacteriota</taxon>
        <taxon>Desulfuromonadia</taxon>
        <taxon>Geobacterales</taxon>
        <taxon>Geobacteraceae</taxon>
        <taxon>Geobacter</taxon>
    </lineage>
</organism>
<feature type="domain" description="Siroheme synthase central" evidence="7">
    <location>
        <begin position="119"/>
        <end position="146"/>
    </location>
</feature>
<dbReference type="EC" id="1.3.1.76" evidence="2"/>
<dbReference type="InterPro" id="IPR042518">
    <property type="entry name" value="SirC_C"/>
</dbReference>
<dbReference type="InterPro" id="IPR006367">
    <property type="entry name" value="Sirohaem_synthase_N"/>
</dbReference>
<comment type="pathway">
    <text evidence="1">Porphyrin-containing compound metabolism; siroheme biosynthesis; sirohydrochlorin from precorrin-2: step 1/1.</text>
</comment>
<dbReference type="Gene3D" id="3.40.50.720">
    <property type="entry name" value="NAD(P)-binding Rossmann-like Domain"/>
    <property type="match status" value="1"/>
</dbReference>